<dbReference type="PANTHER" id="PTHR46494">
    <property type="entry name" value="CORA FAMILY METAL ION TRANSPORTER (EUROFUNG)"/>
    <property type="match status" value="1"/>
</dbReference>
<reference evidence="13 14" key="1">
    <citation type="submission" date="2019-03" db="EMBL/GenBank/DDBJ databases">
        <title>Genomic Encyclopedia of Type Strains, Phase IV (KMG-IV): sequencing the most valuable type-strain genomes for metagenomic binning, comparative biology and taxonomic classification.</title>
        <authorList>
            <person name="Goeker M."/>
        </authorList>
    </citation>
    <scope>NUCLEOTIDE SEQUENCE [LARGE SCALE GENOMIC DNA]</scope>
    <source>
        <strain evidence="13 14">DSM 102969</strain>
    </source>
</reference>
<evidence type="ECO:0000256" key="10">
    <source>
        <dbReference type="ARBA" id="ARBA00023136"/>
    </source>
</evidence>
<dbReference type="Proteomes" id="UP000294547">
    <property type="component" value="Unassembled WGS sequence"/>
</dbReference>
<evidence type="ECO:0000256" key="2">
    <source>
        <dbReference type="ARBA" id="ARBA00009765"/>
    </source>
</evidence>
<keyword evidence="10 12" id="KW-0472">Membrane</keyword>
<evidence type="ECO:0000256" key="11">
    <source>
        <dbReference type="SAM" id="Coils"/>
    </source>
</evidence>
<organism evidence="13 14">
    <name type="scientific">Oharaeibacter diazotrophicus</name>
    <dbReference type="NCBI Taxonomy" id="1920512"/>
    <lineage>
        <taxon>Bacteria</taxon>
        <taxon>Pseudomonadati</taxon>
        <taxon>Pseudomonadota</taxon>
        <taxon>Alphaproteobacteria</taxon>
        <taxon>Hyphomicrobiales</taxon>
        <taxon>Pleomorphomonadaceae</taxon>
        <taxon>Oharaeibacter</taxon>
    </lineage>
</organism>
<evidence type="ECO:0000256" key="3">
    <source>
        <dbReference type="ARBA" id="ARBA00022448"/>
    </source>
</evidence>
<dbReference type="OrthoDB" id="9803484at2"/>
<dbReference type="GO" id="GO:0000287">
    <property type="term" value="F:magnesium ion binding"/>
    <property type="evidence" value="ECO:0007669"/>
    <property type="project" value="TreeGrafter"/>
</dbReference>
<keyword evidence="6 12" id="KW-0812">Transmembrane</keyword>
<name>A0A4R6RLB7_9HYPH</name>
<evidence type="ECO:0000313" key="14">
    <source>
        <dbReference type="Proteomes" id="UP000294547"/>
    </source>
</evidence>
<keyword evidence="7" id="KW-0862">Zinc</keyword>
<evidence type="ECO:0000313" key="13">
    <source>
        <dbReference type="EMBL" id="TDP86757.1"/>
    </source>
</evidence>
<evidence type="ECO:0000256" key="1">
    <source>
        <dbReference type="ARBA" id="ARBA00004651"/>
    </source>
</evidence>
<keyword evidence="4" id="KW-1003">Cell membrane</keyword>
<protein>
    <submittedName>
        <fullName evidence="13">Zinc transporter</fullName>
    </submittedName>
</protein>
<dbReference type="GO" id="GO:0015095">
    <property type="term" value="F:magnesium ion transmembrane transporter activity"/>
    <property type="evidence" value="ECO:0007669"/>
    <property type="project" value="TreeGrafter"/>
</dbReference>
<dbReference type="GO" id="GO:0050897">
    <property type="term" value="F:cobalt ion binding"/>
    <property type="evidence" value="ECO:0007669"/>
    <property type="project" value="TreeGrafter"/>
</dbReference>
<dbReference type="SUPFAM" id="SSF144083">
    <property type="entry name" value="Magnesium transport protein CorA, transmembrane region"/>
    <property type="match status" value="1"/>
</dbReference>
<proteinExistence type="inferred from homology"/>
<dbReference type="AlphaFoldDB" id="A0A4R6RLB7"/>
<comment type="caution">
    <text evidence="13">The sequence shown here is derived from an EMBL/GenBank/DDBJ whole genome shotgun (WGS) entry which is preliminary data.</text>
</comment>
<evidence type="ECO:0000256" key="8">
    <source>
        <dbReference type="ARBA" id="ARBA00022989"/>
    </source>
</evidence>
<feature type="transmembrane region" description="Helical" evidence="12">
    <location>
        <begin position="269"/>
        <end position="292"/>
    </location>
</feature>
<dbReference type="Gene3D" id="1.20.58.340">
    <property type="entry name" value="Magnesium transport protein CorA, transmembrane region"/>
    <property type="match status" value="2"/>
</dbReference>
<feature type="transmembrane region" description="Helical" evidence="12">
    <location>
        <begin position="304"/>
        <end position="323"/>
    </location>
</feature>
<evidence type="ECO:0000256" key="9">
    <source>
        <dbReference type="ARBA" id="ARBA00023065"/>
    </source>
</evidence>
<sequence>MNKVAREIPGLVWGYRFPAEGGAPETLGAVDGERALADGGFVWLHLALSDARVPGFLSGIDGLPAAALQTLTGRDDHPVTEIDDGIVHGVLVDFQREFDQETREFGWLRFAIGPGFILTTRLHPLRSVDRARSAVAHAGRIGRTSDVLELIVMEFVRALTGLVGEMTDELNLIEDYVYDDAPRDERRRLGPVRRLLARMHRHLRAMLSGFRKTEIADPGEVAAPVRDMAERLADRIERVNRDVFALQERARLLHEEIDSKISAETNRHLYILSVMTAFMLPPTLVAGIFGMNTADLPFLHEPGGTWYAVGLCAMSIALAWALLRRIGIF</sequence>
<evidence type="ECO:0000256" key="6">
    <source>
        <dbReference type="ARBA" id="ARBA00022692"/>
    </source>
</evidence>
<comment type="subcellular location">
    <subcellularLocation>
        <location evidence="1">Cell membrane</location>
        <topology evidence="1">Multi-pass membrane protein</topology>
    </subcellularLocation>
</comment>
<keyword evidence="8 12" id="KW-1133">Transmembrane helix</keyword>
<evidence type="ECO:0000256" key="12">
    <source>
        <dbReference type="SAM" id="Phobius"/>
    </source>
</evidence>
<keyword evidence="11" id="KW-0175">Coiled coil</keyword>
<keyword evidence="3" id="KW-0813">Transport</keyword>
<feature type="coiled-coil region" evidence="11">
    <location>
        <begin position="229"/>
        <end position="256"/>
    </location>
</feature>
<keyword evidence="14" id="KW-1185">Reference proteome</keyword>
<comment type="similarity">
    <text evidence="2">Belongs to the CorA metal ion transporter (MIT) (TC 1.A.35) family.</text>
</comment>
<dbReference type="GO" id="GO:0015087">
    <property type="term" value="F:cobalt ion transmembrane transporter activity"/>
    <property type="evidence" value="ECO:0007669"/>
    <property type="project" value="TreeGrafter"/>
</dbReference>
<evidence type="ECO:0000256" key="4">
    <source>
        <dbReference type="ARBA" id="ARBA00022475"/>
    </source>
</evidence>
<dbReference type="Pfam" id="PF01544">
    <property type="entry name" value="CorA"/>
    <property type="match status" value="1"/>
</dbReference>
<dbReference type="GO" id="GO:0005886">
    <property type="term" value="C:plasma membrane"/>
    <property type="evidence" value="ECO:0007669"/>
    <property type="project" value="UniProtKB-SubCell"/>
</dbReference>
<dbReference type="CDD" id="cd12834">
    <property type="entry name" value="ZntB_u1"/>
    <property type="match status" value="1"/>
</dbReference>
<dbReference type="Gene3D" id="3.30.460.20">
    <property type="entry name" value="CorA soluble domain-like"/>
    <property type="match status" value="1"/>
</dbReference>
<evidence type="ECO:0000256" key="7">
    <source>
        <dbReference type="ARBA" id="ARBA00022833"/>
    </source>
</evidence>
<dbReference type="SUPFAM" id="SSF143865">
    <property type="entry name" value="CorA soluble domain-like"/>
    <property type="match status" value="1"/>
</dbReference>
<dbReference type="EMBL" id="SNXY01000006">
    <property type="protein sequence ID" value="TDP86757.1"/>
    <property type="molecule type" value="Genomic_DNA"/>
</dbReference>
<evidence type="ECO:0000256" key="5">
    <source>
        <dbReference type="ARBA" id="ARBA00022519"/>
    </source>
</evidence>
<keyword evidence="5" id="KW-0997">Cell inner membrane</keyword>
<dbReference type="InterPro" id="IPR002523">
    <property type="entry name" value="MgTranspt_CorA/ZnTranspt_ZntB"/>
</dbReference>
<dbReference type="InterPro" id="IPR045863">
    <property type="entry name" value="CorA_TM1_TM2"/>
</dbReference>
<keyword evidence="9" id="KW-0406">Ion transport</keyword>
<dbReference type="RefSeq" id="WP_126536644.1">
    <property type="nucleotide sequence ID" value="NZ_BSPM01000008.1"/>
</dbReference>
<dbReference type="InterPro" id="IPR045861">
    <property type="entry name" value="CorA_cytoplasmic_dom"/>
</dbReference>
<gene>
    <name evidence="13" type="ORF">EDD54_0639</name>
</gene>
<accession>A0A4R6RLB7</accession>
<dbReference type="PANTHER" id="PTHR46494:SF3">
    <property type="entry name" value="ZINC TRANSPORT PROTEIN ZNTB"/>
    <property type="match status" value="1"/>
</dbReference>